<feature type="domain" description="Glycosyltransferase subfamily 4-like N-terminal" evidence="2">
    <location>
        <begin position="27"/>
        <end position="183"/>
    </location>
</feature>
<name>A0A318SRP7_9DEIO</name>
<dbReference type="OrthoDB" id="9762705at2"/>
<keyword evidence="4" id="KW-1185">Reference proteome</keyword>
<dbReference type="GO" id="GO:0016757">
    <property type="term" value="F:glycosyltransferase activity"/>
    <property type="evidence" value="ECO:0007669"/>
    <property type="project" value="InterPro"/>
</dbReference>
<dbReference type="InterPro" id="IPR028098">
    <property type="entry name" value="Glyco_trans_4-like_N"/>
</dbReference>
<dbReference type="Pfam" id="PF00534">
    <property type="entry name" value="Glycos_transf_1"/>
    <property type="match status" value="1"/>
</dbReference>
<dbReference type="CDD" id="cd03811">
    <property type="entry name" value="GT4_GT28_WabH-like"/>
    <property type="match status" value="1"/>
</dbReference>
<reference evidence="3 4" key="1">
    <citation type="submission" date="2018-06" db="EMBL/GenBank/DDBJ databases">
        <title>Genomic Encyclopedia of Type Strains, Phase IV (KMG-IV): sequencing the most valuable type-strain genomes for metagenomic binning, comparative biology and taxonomic classification.</title>
        <authorList>
            <person name="Goeker M."/>
        </authorList>
    </citation>
    <scope>NUCLEOTIDE SEQUENCE [LARGE SCALE GENOMIC DNA]</scope>
    <source>
        <strain evidence="3 4">DSM 18048</strain>
    </source>
</reference>
<sequence length="401" mass="43940">MNETATMTRTPQSPKRILLFLHDLAGGGAEKMMIVLANTFARRGHDVTIVLAEDKGVYFNLVDANVRVETLGTKRTATALLPLVRFLRRHRPDYLLSTLVHVNVYAIAARWLARSPAVLVVREANNLSENYAVEPKLIKVAYEIAKVTYKFADGVIAISKGVADILVETCDLQPGDIKVVYNPARITPDATPPVEPEHPWLVDDTRPLVVSMGRLEAQKDHFTLISAFARIAPATNARLLIVGSGSQRERLQAHIDASNLGDRVQIVPFTKRPQAYLRAARVFAFPSRWEGFGNVLVEALSCGCRVVSTDCCSGPNEILQGGVFGRLAPVGDADAFGAQLLGALNDPPRTPQEEAALQAHLRQFEPDVVADAYLAYFAALEQRQASALFDTRSASRPIRDP</sequence>
<evidence type="ECO:0000313" key="3">
    <source>
        <dbReference type="EMBL" id="PYE55757.1"/>
    </source>
</evidence>
<evidence type="ECO:0000259" key="2">
    <source>
        <dbReference type="Pfam" id="PF13439"/>
    </source>
</evidence>
<proteinExistence type="predicted"/>
<dbReference type="Gene3D" id="3.40.50.2000">
    <property type="entry name" value="Glycogen Phosphorylase B"/>
    <property type="match status" value="2"/>
</dbReference>
<evidence type="ECO:0000313" key="4">
    <source>
        <dbReference type="Proteomes" id="UP000248326"/>
    </source>
</evidence>
<protein>
    <submittedName>
        <fullName evidence="3">Glycosyltransferase involved in cell wall biosynthesis</fullName>
    </submittedName>
</protein>
<feature type="domain" description="Glycosyl transferase family 1" evidence="1">
    <location>
        <begin position="202"/>
        <end position="348"/>
    </location>
</feature>
<evidence type="ECO:0000259" key="1">
    <source>
        <dbReference type="Pfam" id="PF00534"/>
    </source>
</evidence>
<dbReference type="PANTHER" id="PTHR12526">
    <property type="entry name" value="GLYCOSYLTRANSFERASE"/>
    <property type="match status" value="1"/>
</dbReference>
<dbReference type="AlphaFoldDB" id="A0A318SRP7"/>
<comment type="caution">
    <text evidence="3">The sequence shown here is derived from an EMBL/GenBank/DDBJ whole genome shotgun (WGS) entry which is preliminary data.</text>
</comment>
<keyword evidence="3" id="KW-0808">Transferase</keyword>
<dbReference type="Proteomes" id="UP000248326">
    <property type="component" value="Unassembled WGS sequence"/>
</dbReference>
<dbReference type="InterPro" id="IPR001296">
    <property type="entry name" value="Glyco_trans_1"/>
</dbReference>
<gene>
    <name evidence="3" type="ORF">DES52_102121</name>
</gene>
<dbReference type="RefSeq" id="WP_110885312.1">
    <property type="nucleotide sequence ID" value="NZ_QJSX01000002.1"/>
</dbReference>
<dbReference type="Pfam" id="PF13439">
    <property type="entry name" value="Glyco_transf_4"/>
    <property type="match status" value="1"/>
</dbReference>
<dbReference type="SUPFAM" id="SSF53756">
    <property type="entry name" value="UDP-Glycosyltransferase/glycogen phosphorylase"/>
    <property type="match status" value="1"/>
</dbReference>
<accession>A0A318SRP7</accession>
<dbReference type="EMBL" id="QJSX01000002">
    <property type="protein sequence ID" value="PYE55757.1"/>
    <property type="molecule type" value="Genomic_DNA"/>
</dbReference>
<organism evidence="3 4">
    <name type="scientific">Deinococcus yavapaiensis KR-236</name>
    <dbReference type="NCBI Taxonomy" id="694435"/>
    <lineage>
        <taxon>Bacteria</taxon>
        <taxon>Thermotogati</taxon>
        <taxon>Deinococcota</taxon>
        <taxon>Deinococci</taxon>
        <taxon>Deinococcales</taxon>
        <taxon>Deinococcaceae</taxon>
        <taxon>Deinococcus</taxon>
    </lineage>
</organism>